<evidence type="ECO:0000256" key="6">
    <source>
        <dbReference type="ARBA" id="ARBA00022989"/>
    </source>
</evidence>
<evidence type="ECO:0000256" key="5">
    <source>
        <dbReference type="ARBA" id="ARBA00022970"/>
    </source>
</evidence>
<comment type="caution">
    <text evidence="11">The sequence shown here is derived from an EMBL/GenBank/DDBJ whole genome shotgun (WGS) entry which is preliminary data.</text>
</comment>
<dbReference type="RefSeq" id="XP_018147586.1">
    <property type="nucleotide sequence ID" value="XM_018293403.1"/>
</dbReference>
<feature type="transmembrane region" description="Helical" evidence="9">
    <location>
        <begin position="421"/>
        <end position="440"/>
    </location>
</feature>
<dbReference type="PANTHER" id="PTHR22950:SF458">
    <property type="entry name" value="SODIUM-COUPLED NEUTRAL AMINO ACID TRANSPORTER 11-RELATED"/>
    <property type="match status" value="1"/>
</dbReference>
<feature type="transmembrane region" description="Helical" evidence="9">
    <location>
        <begin position="223"/>
        <end position="247"/>
    </location>
</feature>
<dbReference type="AlphaFoldDB" id="A0A179G1E4"/>
<dbReference type="OrthoDB" id="28208at2759"/>
<keyword evidence="4 9" id="KW-0812">Transmembrane</keyword>
<dbReference type="InterPro" id="IPR013057">
    <property type="entry name" value="AA_transpt_TM"/>
</dbReference>
<feature type="transmembrane region" description="Helical" evidence="9">
    <location>
        <begin position="516"/>
        <end position="538"/>
    </location>
</feature>
<keyword evidence="7 9" id="KW-0472">Membrane</keyword>
<feature type="compositionally biased region" description="Basic and acidic residues" evidence="8">
    <location>
        <begin position="42"/>
        <end position="52"/>
    </location>
</feature>
<dbReference type="Pfam" id="PF01490">
    <property type="entry name" value="Aa_trans"/>
    <property type="match status" value="1"/>
</dbReference>
<name>A0A179G1E4_METCM</name>
<dbReference type="GO" id="GO:0016020">
    <property type="term" value="C:membrane"/>
    <property type="evidence" value="ECO:0007669"/>
    <property type="project" value="UniProtKB-SubCell"/>
</dbReference>
<dbReference type="GeneID" id="28857397"/>
<dbReference type="STRING" id="1380566.A0A179G1E4"/>
<dbReference type="PANTHER" id="PTHR22950">
    <property type="entry name" value="AMINO ACID TRANSPORTER"/>
    <property type="match status" value="1"/>
</dbReference>
<reference evidence="11 12" key="1">
    <citation type="journal article" date="2016" name="PLoS Pathog.">
        <title>Biosynthesis of antibiotic leucinostatins in bio-control fungus Purpureocillium lilacinum and their inhibition on phytophthora revealed by genome mining.</title>
        <authorList>
            <person name="Wang G."/>
            <person name="Liu Z."/>
            <person name="Lin R."/>
            <person name="Li E."/>
            <person name="Mao Z."/>
            <person name="Ling J."/>
            <person name="Yang Y."/>
            <person name="Yin W.B."/>
            <person name="Xie B."/>
        </authorList>
    </citation>
    <scope>NUCLEOTIDE SEQUENCE [LARGE SCALE GENOMIC DNA]</scope>
    <source>
        <strain evidence="11">170</strain>
    </source>
</reference>
<dbReference type="EMBL" id="LSBJ02000002">
    <property type="protein sequence ID" value="OAQ71049.1"/>
    <property type="molecule type" value="Genomic_DNA"/>
</dbReference>
<organism evidence="11 12">
    <name type="scientific">Pochonia chlamydosporia 170</name>
    <dbReference type="NCBI Taxonomy" id="1380566"/>
    <lineage>
        <taxon>Eukaryota</taxon>
        <taxon>Fungi</taxon>
        <taxon>Dikarya</taxon>
        <taxon>Ascomycota</taxon>
        <taxon>Pezizomycotina</taxon>
        <taxon>Sordariomycetes</taxon>
        <taxon>Hypocreomycetidae</taxon>
        <taxon>Hypocreales</taxon>
        <taxon>Clavicipitaceae</taxon>
        <taxon>Pochonia</taxon>
    </lineage>
</organism>
<keyword evidence="6 9" id="KW-1133">Transmembrane helix</keyword>
<feature type="transmembrane region" description="Helical" evidence="9">
    <location>
        <begin position="384"/>
        <end position="401"/>
    </location>
</feature>
<proteinExistence type="inferred from homology"/>
<evidence type="ECO:0000259" key="10">
    <source>
        <dbReference type="Pfam" id="PF01490"/>
    </source>
</evidence>
<dbReference type="KEGG" id="pchm:VFPPC_15650"/>
<evidence type="ECO:0000256" key="2">
    <source>
        <dbReference type="ARBA" id="ARBA00008066"/>
    </source>
</evidence>
<dbReference type="GO" id="GO:0015179">
    <property type="term" value="F:L-amino acid transmembrane transporter activity"/>
    <property type="evidence" value="ECO:0007669"/>
    <property type="project" value="TreeGrafter"/>
</dbReference>
<evidence type="ECO:0000313" key="12">
    <source>
        <dbReference type="Proteomes" id="UP000078397"/>
    </source>
</evidence>
<feature type="region of interest" description="Disordered" evidence="8">
    <location>
        <begin position="574"/>
        <end position="605"/>
    </location>
</feature>
<evidence type="ECO:0000256" key="1">
    <source>
        <dbReference type="ARBA" id="ARBA00004141"/>
    </source>
</evidence>
<feature type="transmembrane region" description="Helical" evidence="9">
    <location>
        <begin position="342"/>
        <end position="363"/>
    </location>
</feature>
<feature type="transmembrane region" description="Helical" evidence="9">
    <location>
        <begin position="154"/>
        <end position="173"/>
    </location>
</feature>
<feature type="domain" description="Amino acid transporter transmembrane" evidence="10">
    <location>
        <begin position="148"/>
        <end position="537"/>
    </location>
</feature>
<sequence length="773" mass="83284">MAGAKNNGEPNGHEEDLGLLAHGDGDGDIVFDADEDIVVYEGKQEHDSHGDEVSPPPQAKMPRTPNRVQFDLSPAVIGESNGSAHGGRRSSSEASFEFDDDVEIQGHHSHRVPLLTDMEAPSVAVANTLGDGRDDDGERLEQEMRRPKSGLKSAFMNMANSIIGAGIIGQPYALRQAGLLSGILLLVGLTVVVDWTICLIVINSKLSGTSSFQGTVEHCFGRPGLIAISLAQWVFAFGGMVAFGVIVGDTIPHVLVAIWPSLGSVPVVGLLTDRRVAIAVFVMGVSYPLTLYRDIAKLAKASTLALIGMLVIVSTVLIQGFFVPSESRGSFSTPLLTVNGGIFQAIGVISFAFVCHHNSLLIYGSLKTPTIDNFSRVTHYSTGISMMACLVMALAGFLTFADKTLGNVLNNFPSDNSMVNVARLCFGLNMLTTLPLEAFVCREVMLTYWYPDEEFNLRRHLIFSTGLVASATAISLLTCDLGVVFELVGATSAVAMAYILPPMCYIKLTTKSWRTYVAYAVVVFGIAVMVISVVQAIGKMIHGSETTTQCGKGKDLVIPEQLHSSNLSCIKHSGVGSESHVHPSEADVIPKNTYQSSSSRRPLPARKQLRHIAAPPQDPDPTQTYHEHRPGPLHVTSLEEDAEDTHIPINLRTCYTSPTQTTDKHRRTKTSITPVPVQVPHAHQPRFQANVLQRTLNTASTSHPPFNEPPPLHLQPLPIPSKYTTSNRLQSTASATHFNMQPVNFNHNSCPKCSASISNGGKTCSACGATCPN</sequence>
<keyword evidence="5" id="KW-0029">Amino-acid transport</keyword>
<feature type="region of interest" description="Disordered" evidence="8">
    <location>
        <begin position="40"/>
        <end position="65"/>
    </location>
</feature>
<feature type="transmembrane region" description="Helical" evidence="9">
    <location>
        <begin position="179"/>
        <end position="202"/>
    </location>
</feature>
<keyword evidence="3" id="KW-0813">Transport</keyword>
<feature type="transmembrane region" description="Helical" evidence="9">
    <location>
        <begin position="304"/>
        <end position="322"/>
    </location>
</feature>
<gene>
    <name evidence="11" type="ORF">VFPPC_15650</name>
</gene>
<feature type="region of interest" description="Disordered" evidence="8">
    <location>
        <begin position="1"/>
        <end position="28"/>
    </location>
</feature>
<evidence type="ECO:0000256" key="7">
    <source>
        <dbReference type="ARBA" id="ARBA00023136"/>
    </source>
</evidence>
<feature type="transmembrane region" description="Helical" evidence="9">
    <location>
        <begin position="484"/>
        <end position="504"/>
    </location>
</feature>
<evidence type="ECO:0000256" key="9">
    <source>
        <dbReference type="SAM" id="Phobius"/>
    </source>
</evidence>
<keyword evidence="12" id="KW-1185">Reference proteome</keyword>
<comment type="subcellular location">
    <subcellularLocation>
        <location evidence="1">Membrane</location>
        <topology evidence="1">Multi-pass membrane protein</topology>
    </subcellularLocation>
</comment>
<comment type="similarity">
    <text evidence="2">Belongs to the amino acid/polyamine transporter 2 family.</text>
</comment>
<accession>A0A179G1E4</accession>
<dbReference type="GO" id="GO:0005783">
    <property type="term" value="C:endoplasmic reticulum"/>
    <property type="evidence" value="ECO:0007669"/>
    <property type="project" value="TreeGrafter"/>
</dbReference>
<feature type="region of interest" description="Disordered" evidence="8">
    <location>
        <begin position="612"/>
        <end position="631"/>
    </location>
</feature>
<evidence type="ECO:0000256" key="8">
    <source>
        <dbReference type="SAM" id="MobiDB-lite"/>
    </source>
</evidence>
<protein>
    <submittedName>
        <fullName evidence="11">Amino acid transporter</fullName>
    </submittedName>
</protein>
<dbReference type="Proteomes" id="UP000078397">
    <property type="component" value="Unassembled WGS sequence"/>
</dbReference>
<evidence type="ECO:0000256" key="4">
    <source>
        <dbReference type="ARBA" id="ARBA00022692"/>
    </source>
</evidence>
<evidence type="ECO:0000256" key="3">
    <source>
        <dbReference type="ARBA" id="ARBA00022448"/>
    </source>
</evidence>
<feature type="transmembrane region" description="Helical" evidence="9">
    <location>
        <begin position="461"/>
        <end position="478"/>
    </location>
</feature>
<evidence type="ECO:0000313" key="11">
    <source>
        <dbReference type="EMBL" id="OAQ71049.1"/>
    </source>
</evidence>